<evidence type="ECO:0000313" key="8">
    <source>
        <dbReference type="EMBL" id="GAA4096753.1"/>
    </source>
</evidence>
<dbReference type="SUPFAM" id="SSF54001">
    <property type="entry name" value="Cysteine proteinases"/>
    <property type="match status" value="1"/>
</dbReference>
<keyword evidence="6" id="KW-1133">Transmembrane helix</keyword>
<evidence type="ECO:0000256" key="4">
    <source>
        <dbReference type="ARBA" id="ARBA00022807"/>
    </source>
</evidence>
<keyword evidence="6" id="KW-0812">Transmembrane</keyword>
<dbReference type="Proteomes" id="UP001500683">
    <property type="component" value="Unassembled WGS sequence"/>
</dbReference>
<accession>A0ABP7WTZ2</accession>
<feature type="compositionally biased region" description="Gly residues" evidence="5">
    <location>
        <begin position="383"/>
        <end position="402"/>
    </location>
</feature>
<comment type="caution">
    <text evidence="8">The sequence shown here is derived from an EMBL/GenBank/DDBJ whole genome shotgun (WGS) entry which is preliminary data.</text>
</comment>
<feature type="region of interest" description="Disordered" evidence="5">
    <location>
        <begin position="1"/>
        <end position="61"/>
    </location>
</feature>
<protein>
    <recommendedName>
        <fullName evidence="7">NlpC/P60 domain-containing protein</fullName>
    </recommendedName>
</protein>
<evidence type="ECO:0000256" key="2">
    <source>
        <dbReference type="ARBA" id="ARBA00022670"/>
    </source>
</evidence>
<comment type="similarity">
    <text evidence="1">Belongs to the peptidase C40 family.</text>
</comment>
<evidence type="ECO:0000313" key="9">
    <source>
        <dbReference type="Proteomes" id="UP001500683"/>
    </source>
</evidence>
<feature type="compositionally biased region" description="Low complexity" evidence="5">
    <location>
        <begin position="1066"/>
        <end position="1079"/>
    </location>
</feature>
<dbReference type="InterPro" id="IPR023346">
    <property type="entry name" value="Lysozyme-like_dom_sf"/>
</dbReference>
<dbReference type="InterPro" id="IPR038765">
    <property type="entry name" value="Papain-like_cys_pep_sf"/>
</dbReference>
<gene>
    <name evidence="8" type="ORF">GCM10022214_70690</name>
</gene>
<dbReference type="Gene3D" id="3.90.1720.10">
    <property type="entry name" value="endopeptidase domain like (from Nostoc punctiforme)"/>
    <property type="match status" value="1"/>
</dbReference>
<keyword evidence="3" id="KW-0378">Hydrolase</keyword>
<dbReference type="SUPFAM" id="SSF53955">
    <property type="entry name" value="Lysozyme-like"/>
    <property type="match status" value="1"/>
</dbReference>
<feature type="region of interest" description="Disordered" evidence="5">
    <location>
        <begin position="367"/>
        <end position="425"/>
    </location>
</feature>
<feature type="compositionally biased region" description="Low complexity" evidence="5">
    <location>
        <begin position="111"/>
        <end position="122"/>
    </location>
</feature>
<evidence type="ECO:0000256" key="5">
    <source>
        <dbReference type="SAM" id="MobiDB-lite"/>
    </source>
</evidence>
<feature type="compositionally biased region" description="Basic and acidic residues" evidence="5">
    <location>
        <begin position="667"/>
        <end position="677"/>
    </location>
</feature>
<reference evidence="9" key="1">
    <citation type="journal article" date="2019" name="Int. J. Syst. Evol. Microbiol.">
        <title>The Global Catalogue of Microorganisms (GCM) 10K type strain sequencing project: providing services to taxonomists for standard genome sequencing and annotation.</title>
        <authorList>
            <consortium name="The Broad Institute Genomics Platform"/>
            <consortium name="The Broad Institute Genome Sequencing Center for Infectious Disease"/>
            <person name="Wu L."/>
            <person name="Ma J."/>
        </authorList>
    </citation>
    <scope>NUCLEOTIDE SEQUENCE [LARGE SCALE GENOMIC DNA]</scope>
    <source>
        <strain evidence="9">JCM 16702</strain>
    </source>
</reference>
<keyword evidence="6" id="KW-0472">Membrane</keyword>
<feature type="region of interest" description="Disordered" evidence="5">
    <location>
        <begin position="555"/>
        <end position="593"/>
    </location>
</feature>
<evidence type="ECO:0000256" key="6">
    <source>
        <dbReference type="SAM" id="Phobius"/>
    </source>
</evidence>
<evidence type="ECO:0000256" key="1">
    <source>
        <dbReference type="ARBA" id="ARBA00007074"/>
    </source>
</evidence>
<dbReference type="Gene3D" id="1.10.530.10">
    <property type="match status" value="1"/>
</dbReference>
<keyword evidence="2" id="KW-0645">Protease</keyword>
<dbReference type="InterPro" id="IPR000064">
    <property type="entry name" value="NLP_P60_dom"/>
</dbReference>
<feature type="region of interest" description="Disordered" evidence="5">
    <location>
        <begin position="667"/>
        <end position="687"/>
    </location>
</feature>
<name>A0ABP7WTZ2_9ACTN</name>
<feature type="region of interest" description="Disordered" evidence="5">
    <location>
        <begin position="190"/>
        <end position="265"/>
    </location>
</feature>
<feature type="domain" description="NlpC/P60" evidence="7">
    <location>
        <begin position="1120"/>
        <end position="1245"/>
    </location>
</feature>
<feature type="compositionally biased region" description="Basic and acidic residues" evidence="5">
    <location>
        <begin position="368"/>
        <end position="378"/>
    </location>
</feature>
<feature type="compositionally biased region" description="Basic and acidic residues" evidence="5">
    <location>
        <begin position="240"/>
        <end position="253"/>
    </location>
</feature>
<dbReference type="PROSITE" id="PS51935">
    <property type="entry name" value="NLPC_P60"/>
    <property type="match status" value="1"/>
</dbReference>
<sequence>MDEPDRSPRQPSDPAGAPEPLDDPDLLDDLEPPDDPTRHPPVVVPLSEADPRALSAAQRPPHVDDILAAQAVADRGVDGLGKAPYGEAGLMGGAVELPSTANPFATQQALDAAAKAAQGPAAGDEPEKGLTRRMADQVVDEATQAADATVTRAAEQHLGAPLKGDTLGDKALDAGGQGVGQALARGLSLSTRGVSDRVKRSAPAQGFLDRAQGSRLGKLAPESAWRGFRAGGGGTGRGGTQDKSKQNKSEQNKKAGGSGKGSGSSHGKLRVLMTAALPVLALPLVIILLLAMILGIGVTSDDEQVQPEEASDRKVAEYFPEGWQKILKNAADRAAEGGAEDYAKPPWTILAGIAKTQTDFARYSPYDNIDRDPGRKASEVPSGEGGGGAVEVGNTSGAGPGPVRGVEGPGSTAAVRGSGGHSTPPAGDLSHQLGWFLYALRKHESNGDYKARAGTSESDACGAYQVISSTWNKFGGYQTACEAPPSVQDRWATTNILAKWKTYRKWQQVAAAHFYPVWANSPRMWDECPAACSFNPTVWEYVDDVMSKMRDAARKYPPRGGGAQPASFRAGADGTMGRPATSRAEAGPPATGMDPADMGAAEGTGLYADGCAVGNPTPGIGGKDNQGSGPYLISPAAAAQMRMDGLDPQNPCDSSLFVARELTKTAERVHADPESPEWKPNGSAKDQENARKYWGKIIEVAGIFVDRSADPDRPCTVPPPDDPDKPWSISFKIISVWRCEATRLQDLYLVTGGRYKGKEFAYSVETDRATAVKTLVNEAMSVSYGAGKWKTKGCDDDKDKRQGIFPMTKKEAKAAGVRDRCDVDENIAGAAKLVLSVERIEPKKRPQDLGVFQPMVGGWAKLGIAMGTDLRLFSTIGPGTEFTTSEECTQVMTGFLTAIAPHAKDFADLEDPPSREKVYSEWEPKLSDLAAANGLTDPSSDRACVIGSWAPGFNTALAQIATGLAASDSANGDNLNGLANYYQGREDANEATPPVVGQDTLVIPRLALRPLTAIGAPIAPDATKAWSWLGSTEGVTIPLEQRAVEYAWFFGGVIPPFDSAGKPIGSLAEGSEAGSAPGATQVEVGPDGCPKKAPKNTLRQGAAEIGVHKLCVDSVAKARTPEAAKAIKWALTHLGLPYCMCDPQRNWENYADCSSFVSRAYRSAVPNLYRGNAPTTHTLRAVPWMRKIPLSQAKPGDLVEPNDGHVAMQLADGYKVHTNTSKDVSRVERDYGKATWVGWFDRSKV</sequence>
<feature type="compositionally biased region" description="Acidic residues" evidence="5">
    <location>
        <begin position="20"/>
        <end position="34"/>
    </location>
</feature>
<proteinExistence type="inferred from homology"/>
<feature type="region of interest" description="Disordered" evidence="5">
    <location>
        <begin position="1066"/>
        <end position="1095"/>
    </location>
</feature>
<organism evidence="8 9">
    <name type="scientific">Actinomadura miaoliensis</name>
    <dbReference type="NCBI Taxonomy" id="430685"/>
    <lineage>
        <taxon>Bacteria</taxon>
        <taxon>Bacillati</taxon>
        <taxon>Actinomycetota</taxon>
        <taxon>Actinomycetes</taxon>
        <taxon>Streptosporangiales</taxon>
        <taxon>Thermomonosporaceae</taxon>
        <taxon>Actinomadura</taxon>
    </lineage>
</organism>
<keyword evidence="9" id="KW-1185">Reference proteome</keyword>
<feature type="compositionally biased region" description="Gly residues" evidence="5">
    <location>
        <begin position="229"/>
        <end position="239"/>
    </location>
</feature>
<evidence type="ECO:0000259" key="7">
    <source>
        <dbReference type="PROSITE" id="PS51935"/>
    </source>
</evidence>
<feature type="region of interest" description="Disordered" evidence="5">
    <location>
        <begin position="111"/>
        <end position="131"/>
    </location>
</feature>
<evidence type="ECO:0000256" key="3">
    <source>
        <dbReference type="ARBA" id="ARBA00022801"/>
    </source>
</evidence>
<dbReference type="EMBL" id="BAAAZG010000055">
    <property type="protein sequence ID" value="GAA4096753.1"/>
    <property type="molecule type" value="Genomic_DNA"/>
</dbReference>
<keyword evidence="4" id="KW-0788">Thiol protease</keyword>
<feature type="transmembrane region" description="Helical" evidence="6">
    <location>
        <begin position="275"/>
        <end position="298"/>
    </location>
</feature>